<dbReference type="OrthoDB" id="1809169at2"/>
<organism evidence="1 2">
    <name type="scientific">Desulforamulus aeronauticus DSM 10349</name>
    <dbReference type="NCBI Taxonomy" id="1121421"/>
    <lineage>
        <taxon>Bacteria</taxon>
        <taxon>Bacillati</taxon>
        <taxon>Bacillota</taxon>
        <taxon>Clostridia</taxon>
        <taxon>Eubacteriales</taxon>
        <taxon>Peptococcaceae</taxon>
        <taxon>Desulforamulus</taxon>
    </lineage>
</organism>
<dbReference type="RefSeq" id="WP_072913583.1">
    <property type="nucleotide sequence ID" value="NZ_FRAR01000014.1"/>
</dbReference>
<accession>A0A1M6SN75</accession>
<evidence type="ECO:0000313" key="1">
    <source>
        <dbReference type="EMBL" id="SHK46201.1"/>
    </source>
</evidence>
<gene>
    <name evidence="1" type="ORF">SAMN02745123_01921</name>
</gene>
<protein>
    <recommendedName>
        <fullName evidence="3">Rubrerythrin diiron-binding domain-containing protein</fullName>
    </recommendedName>
</protein>
<evidence type="ECO:0000313" key="2">
    <source>
        <dbReference type="Proteomes" id="UP000183997"/>
    </source>
</evidence>
<proteinExistence type="predicted"/>
<dbReference type="EMBL" id="FRAR01000014">
    <property type="protein sequence ID" value="SHK46201.1"/>
    <property type="molecule type" value="Genomic_DNA"/>
</dbReference>
<reference evidence="2" key="1">
    <citation type="submission" date="2016-11" db="EMBL/GenBank/DDBJ databases">
        <authorList>
            <person name="Varghese N."/>
            <person name="Submissions S."/>
        </authorList>
    </citation>
    <scope>NUCLEOTIDE SEQUENCE [LARGE SCALE GENOMIC DNA]</scope>
    <source>
        <strain evidence="2">DSM 10349</strain>
    </source>
</reference>
<dbReference type="STRING" id="1121421.SAMN02745123_01921"/>
<dbReference type="Proteomes" id="UP000183997">
    <property type="component" value="Unassembled WGS sequence"/>
</dbReference>
<sequence>MSQLTQKDIQNNTFKRAYDMEVLLQAKFAYVAKQIQNKSLKKLLKTLEMTAQGHLAELKQEMNKLDIK</sequence>
<evidence type="ECO:0008006" key="3">
    <source>
        <dbReference type="Google" id="ProtNLM"/>
    </source>
</evidence>
<name>A0A1M6SN75_9FIRM</name>
<dbReference type="AlphaFoldDB" id="A0A1M6SN75"/>
<keyword evidence="2" id="KW-1185">Reference proteome</keyword>